<keyword evidence="8 11" id="KW-0808">Transferase</keyword>
<feature type="domain" description="Aspartate/ornithine carbamoyltransferase Asp/Orn-binding" evidence="13">
    <location>
        <begin position="234"/>
        <end position="385"/>
    </location>
</feature>
<proteinExistence type="inferred from homology"/>
<feature type="domain" description="Aspartate/ornithine carbamoyltransferase carbamoyl-P binding" evidence="14">
    <location>
        <begin position="74"/>
        <end position="219"/>
    </location>
</feature>
<dbReference type="InterPro" id="IPR006130">
    <property type="entry name" value="Asp/Orn_carbamoylTrfase"/>
</dbReference>
<comment type="subunit">
    <text evidence="3">Homotrimer.</text>
</comment>
<evidence type="ECO:0000256" key="1">
    <source>
        <dbReference type="ARBA" id="ARBA00004975"/>
    </source>
</evidence>
<dbReference type="FunFam" id="3.40.50.1370:FF:000009">
    <property type="entry name" value="Ornithine carbamoyltransferase, mitochondrial"/>
    <property type="match status" value="1"/>
</dbReference>
<dbReference type="GO" id="GO:0042450">
    <property type="term" value="P:L-arginine biosynthetic process via ornithine"/>
    <property type="evidence" value="ECO:0007669"/>
    <property type="project" value="TreeGrafter"/>
</dbReference>
<reference evidence="15" key="1">
    <citation type="submission" date="2023-04" db="EMBL/GenBank/DDBJ databases">
        <title>Black Yeasts Isolated from many extreme environments.</title>
        <authorList>
            <person name="Coleine C."/>
            <person name="Stajich J.E."/>
            <person name="Selbmann L."/>
        </authorList>
    </citation>
    <scope>NUCLEOTIDE SEQUENCE</scope>
    <source>
        <strain evidence="15">CCFEE 5312</strain>
    </source>
</reference>
<organism evidence="15 16">
    <name type="scientific">Extremus antarcticus</name>
    <dbReference type="NCBI Taxonomy" id="702011"/>
    <lineage>
        <taxon>Eukaryota</taxon>
        <taxon>Fungi</taxon>
        <taxon>Dikarya</taxon>
        <taxon>Ascomycota</taxon>
        <taxon>Pezizomycotina</taxon>
        <taxon>Dothideomycetes</taxon>
        <taxon>Dothideomycetidae</taxon>
        <taxon>Mycosphaerellales</taxon>
        <taxon>Extremaceae</taxon>
        <taxon>Extremus</taxon>
    </lineage>
</organism>
<evidence type="ECO:0000256" key="7">
    <source>
        <dbReference type="ARBA" id="ARBA00022605"/>
    </source>
</evidence>
<keyword evidence="6" id="KW-0055">Arginine biosynthesis</keyword>
<evidence type="ECO:0000313" key="16">
    <source>
        <dbReference type="Proteomes" id="UP001271007"/>
    </source>
</evidence>
<dbReference type="PROSITE" id="PS00097">
    <property type="entry name" value="CARBAMOYLTRANSFERASE"/>
    <property type="match status" value="1"/>
</dbReference>
<comment type="caution">
    <text evidence="15">The sequence shown here is derived from an EMBL/GenBank/DDBJ whole genome shotgun (WGS) entry which is preliminary data.</text>
</comment>
<evidence type="ECO:0000256" key="6">
    <source>
        <dbReference type="ARBA" id="ARBA00022571"/>
    </source>
</evidence>
<evidence type="ECO:0000256" key="4">
    <source>
        <dbReference type="ARBA" id="ARBA00013007"/>
    </source>
</evidence>
<dbReference type="FunFam" id="3.40.50.1370:FF:000017">
    <property type="entry name" value="Ornithine carbamoyltransferase"/>
    <property type="match status" value="1"/>
</dbReference>
<evidence type="ECO:0000256" key="11">
    <source>
        <dbReference type="RuleBase" id="RU003634"/>
    </source>
</evidence>
<dbReference type="GO" id="GO:0004585">
    <property type="term" value="F:ornithine carbamoyltransferase activity"/>
    <property type="evidence" value="ECO:0007669"/>
    <property type="project" value="UniProtKB-EC"/>
</dbReference>
<dbReference type="PRINTS" id="PR00100">
    <property type="entry name" value="AOTCASE"/>
</dbReference>
<evidence type="ECO:0000259" key="13">
    <source>
        <dbReference type="Pfam" id="PF00185"/>
    </source>
</evidence>
<dbReference type="GO" id="GO:0016597">
    <property type="term" value="F:amino acid binding"/>
    <property type="evidence" value="ECO:0007669"/>
    <property type="project" value="InterPro"/>
</dbReference>
<evidence type="ECO:0000256" key="10">
    <source>
        <dbReference type="ARBA" id="ARBA00048772"/>
    </source>
</evidence>
<evidence type="ECO:0000256" key="9">
    <source>
        <dbReference type="ARBA" id="ARBA00033269"/>
    </source>
</evidence>
<gene>
    <name evidence="15" type="primary">ARG3</name>
    <name evidence="15" type="ORF">LTR09_003820</name>
</gene>
<dbReference type="Pfam" id="PF00185">
    <property type="entry name" value="OTCace"/>
    <property type="match status" value="1"/>
</dbReference>
<accession>A0AAJ0DJG3</accession>
<dbReference type="SUPFAM" id="SSF53671">
    <property type="entry name" value="Aspartate/ornithine carbamoyltransferase"/>
    <property type="match status" value="1"/>
</dbReference>
<evidence type="ECO:0000256" key="5">
    <source>
        <dbReference type="ARBA" id="ARBA00021536"/>
    </source>
</evidence>
<dbReference type="InterPro" id="IPR006132">
    <property type="entry name" value="Asp/Orn_carbamoyltranf_P-bd"/>
</dbReference>
<dbReference type="PRINTS" id="PR00102">
    <property type="entry name" value="OTCASE"/>
</dbReference>
<dbReference type="GO" id="GO:0019240">
    <property type="term" value="P:citrulline biosynthetic process"/>
    <property type="evidence" value="ECO:0007669"/>
    <property type="project" value="TreeGrafter"/>
</dbReference>
<dbReference type="InterPro" id="IPR036901">
    <property type="entry name" value="Asp/Orn_carbamoylTrfase_sf"/>
</dbReference>
<dbReference type="EC" id="2.1.3.3" evidence="4"/>
<dbReference type="Pfam" id="PF02729">
    <property type="entry name" value="OTCace_N"/>
    <property type="match status" value="1"/>
</dbReference>
<protein>
    <recommendedName>
        <fullName evidence="5">Ornithine carbamoyltransferase, mitochondrial</fullName>
        <ecNumber evidence="4">2.1.3.3</ecNumber>
    </recommendedName>
    <alternativeName>
        <fullName evidence="9">Ornithine transcarbamylase</fullName>
    </alternativeName>
</protein>
<dbReference type="EMBL" id="JAWDJX010000009">
    <property type="protein sequence ID" value="KAK3055267.1"/>
    <property type="molecule type" value="Genomic_DNA"/>
</dbReference>
<evidence type="ECO:0000256" key="2">
    <source>
        <dbReference type="ARBA" id="ARBA00007805"/>
    </source>
</evidence>
<dbReference type="InterPro" id="IPR002292">
    <property type="entry name" value="Orn/put_carbamltrans"/>
</dbReference>
<keyword evidence="7" id="KW-0028">Amino-acid biosynthesis</keyword>
<dbReference type="NCBIfam" id="NF001986">
    <property type="entry name" value="PRK00779.1"/>
    <property type="match status" value="1"/>
</dbReference>
<evidence type="ECO:0000259" key="14">
    <source>
        <dbReference type="Pfam" id="PF02729"/>
    </source>
</evidence>
<dbReference type="Gene3D" id="3.40.50.1370">
    <property type="entry name" value="Aspartate/ornithine carbamoyltransferase"/>
    <property type="match status" value="2"/>
</dbReference>
<dbReference type="AlphaFoldDB" id="A0AAJ0DJG3"/>
<dbReference type="PANTHER" id="PTHR45753:SF3">
    <property type="entry name" value="ORNITHINE TRANSCARBAMYLASE, MITOCHONDRIAL"/>
    <property type="match status" value="1"/>
</dbReference>
<dbReference type="GO" id="GO:0005739">
    <property type="term" value="C:mitochondrion"/>
    <property type="evidence" value="ECO:0007669"/>
    <property type="project" value="TreeGrafter"/>
</dbReference>
<evidence type="ECO:0000256" key="12">
    <source>
        <dbReference type="SAM" id="MobiDB-lite"/>
    </source>
</evidence>
<dbReference type="Proteomes" id="UP001271007">
    <property type="component" value="Unassembled WGS sequence"/>
</dbReference>
<evidence type="ECO:0000256" key="8">
    <source>
        <dbReference type="ARBA" id="ARBA00022679"/>
    </source>
</evidence>
<feature type="compositionally biased region" description="Low complexity" evidence="12">
    <location>
        <begin position="51"/>
        <end position="69"/>
    </location>
</feature>
<dbReference type="InterPro" id="IPR006131">
    <property type="entry name" value="Asp_carbamoyltransf_Asp/Orn-bd"/>
</dbReference>
<evidence type="ECO:0000313" key="15">
    <source>
        <dbReference type="EMBL" id="KAK3055267.1"/>
    </source>
</evidence>
<dbReference type="NCBIfam" id="TIGR00658">
    <property type="entry name" value="orni_carb_tr"/>
    <property type="match status" value="1"/>
</dbReference>
<comment type="catalytic activity">
    <reaction evidence="10">
        <text>carbamoyl phosphate + L-ornithine = L-citrulline + phosphate + H(+)</text>
        <dbReference type="Rhea" id="RHEA:19513"/>
        <dbReference type="ChEBI" id="CHEBI:15378"/>
        <dbReference type="ChEBI" id="CHEBI:43474"/>
        <dbReference type="ChEBI" id="CHEBI:46911"/>
        <dbReference type="ChEBI" id="CHEBI:57743"/>
        <dbReference type="ChEBI" id="CHEBI:58228"/>
        <dbReference type="EC" id="2.1.3.3"/>
    </reaction>
</comment>
<keyword evidence="16" id="KW-1185">Reference proteome</keyword>
<dbReference type="PANTHER" id="PTHR45753">
    <property type="entry name" value="ORNITHINE CARBAMOYLTRANSFERASE, MITOCHONDRIAL"/>
    <property type="match status" value="1"/>
</dbReference>
<sequence length="396" mass="42109">MSQDNDLELSSTTAQLEAIGTHQLPPAHPDVSYTRHCPQCRPHASSALRQTASATSTANHPTTTSTLTSPFAPRHLLSIADLSTPELTSLIRNAASHKTTLKSGGSLPNNLTSSLLGQTLAMLFTKRSTRTRVSTEAAIARLGGHALFLSPGDIQLGVNESLYDTSVVISSMVSAIVARVDKHEEVATMAKHSTVPVINALCDLAHPLQTVADFLTIHEAFPGAGGGSGGLGLEGLKIAWVGDANNVLFDLAIGAAKLGCTVSVATPKGYKIPAAMRDVITSSSSSAFLTETNTPEEAVKGADIIVTDTWISMGQESDKKARLKAFEGFQVTKELAERGGANEGWKFMHCLPRHQEEVSDEVFYGPRSLVFPEAENRLWSVLSVLEGFVVNKGKIV</sequence>
<name>A0AAJ0DJG3_9PEZI</name>
<comment type="pathway">
    <text evidence="1">Amino-acid biosynthesis; L-arginine biosynthesis; L-arginine from L-ornithine and carbamoyl phosphate: step 1/3.</text>
</comment>
<comment type="similarity">
    <text evidence="2">Belongs to the aspartate/ornithine carbamoyltransferase superfamily. OTCase family.</text>
</comment>
<evidence type="ECO:0000256" key="3">
    <source>
        <dbReference type="ARBA" id="ARBA00011233"/>
    </source>
</evidence>
<feature type="region of interest" description="Disordered" evidence="12">
    <location>
        <begin position="23"/>
        <end position="69"/>
    </location>
</feature>